<evidence type="ECO:0000256" key="2">
    <source>
        <dbReference type="PIRNR" id="PIRNR006221"/>
    </source>
</evidence>
<keyword evidence="2" id="KW-0808">Transferase</keyword>
<dbReference type="Gene3D" id="1.20.1270.240">
    <property type="match status" value="1"/>
</dbReference>
<accession>A0ABV7GT52</accession>
<gene>
    <name evidence="3" type="ORF">ACFOGP_19055</name>
</gene>
<dbReference type="PANTHER" id="PTHR12149">
    <property type="entry name" value="FRUCTOSAMINE 3 KINASE-RELATED PROTEIN"/>
    <property type="match status" value="1"/>
</dbReference>
<keyword evidence="2 3" id="KW-0418">Kinase</keyword>
<dbReference type="PIRSF" id="PIRSF006221">
    <property type="entry name" value="Ketosamine-3-kinase"/>
    <property type="match status" value="1"/>
</dbReference>
<dbReference type="InterPro" id="IPR011009">
    <property type="entry name" value="Kinase-like_dom_sf"/>
</dbReference>
<dbReference type="PANTHER" id="PTHR12149:SF8">
    <property type="entry name" value="PROTEIN-RIBULOSAMINE 3-KINASE"/>
    <property type="match status" value="1"/>
</dbReference>
<name>A0ABV7GT52_9RHOB</name>
<dbReference type="SUPFAM" id="SSF56112">
    <property type="entry name" value="Protein kinase-like (PK-like)"/>
    <property type="match status" value="1"/>
</dbReference>
<dbReference type="Gene3D" id="3.30.200.20">
    <property type="entry name" value="Phosphorylase Kinase, domain 1"/>
    <property type="match status" value="1"/>
</dbReference>
<evidence type="ECO:0000313" key="3">
    <source>
        <dbReference type="EMBL" id="MFC3144828.1"/>
    </source>
</evidence>
<keyword evidence="4" id="KW-1185">Reference proteome</keyword>
<comment type="similarity">
    <text evidence="1 2">Belongs to the fructosamine kinase family.</text>
</comment>
<evidence type="ECO:0000313" key="4">
    <source>
        <dbReference type="Proteomes" id="UP001595632"/>
    </source>
</evidence>
<protein>
    <submittedName>
        <fullName evidence="3">Fructosamine kinase family protein</fullName>
    </submittedName>
</protein>
<dbReference type="Pfam" id="PF03881">
    <property type="entry name" value="Fructosamin_kin"/>
    <property type="match status" value="1"/>
</dbReference>
<dbReference type="Proteomes" id="UP001595632">
    <property type="component" value="Unassembled WGS sequence"/>
</dbReference>
<sequence length="270" mass="28498">MTVSTGDAIARLAGAPVVRLQPLQGGDLSSVFRATLADDRTLIAKSGPEAQAEAAMLRAIHSTGCPCPTVVADAPGLLLMTELPDGGIPSAQAWAACGAALARLHAAQGDSYGWPTDHAFGPVPIYNQPMADWPAFWAERRLLADVDTLPPDLARRLETLAARLPDLLPAAPPAALLHGDLWSGNVLWGPDGFAGVIDPACYHGHAEVDLAMLALFGRIGDGFFDGYGAPDPEMRKRRPLYQLWPALVHLRLFGSGYAGLVDRLLSEAGA</sequence>
<dbReference type="Gene3D" id="1.10.510.10">
    <property type="entry name" value="Transferase(Phosphotransferase) domain 1"/>
    <property type="match status" value="1"/>
</dbReference>
<reference evidence="4" key="1">
    <citation type="journal article" date="2019" name="Int. J. Syst. Evol. Microbiol.">
        <title>The Global Catalogue of Microorganisms (GCM) 10K type strain sequencing project: providing services to taxonomists for standard genome sequencing and annotation.</title>
        <authorList>
            <consortium name="The Broad Institute Genomics Platform"/>
            <consortium name="The Broad Institute Genome Sequencing Center for Infectious Disease"/>
            <person name="Wu L."/>
            <person name="Ma J."/>
        </authorList>
    </citation>
    <scope>NUCLEOTIDE SEQUENCE [LARGE SCALE GENOMIC DNA]</scope>
    <source>
        <strain evidence="4">KCTC 52366</strain>
    </source>
</reference>
<dbReference type="EMBL" id="JBHRTB010000010">
    <property type="protein sequence ID" value="MFC3144828.1"/>
    <property type="molecule type" value="Genomic_DNA"/>
</dbReference>
<dbReference type="RefSeq" id="WP_275634396.1">
    <property type="nucleotide sequence ID" value="NZ_JARGYD010000009.1"/>
</dbReference>
<dbReference type="InterPro" id="IPR016477">
    <property type="entry name" value="Fructo-/Ketosamine-3-kinase"/>
</dbReference>
<organism evidence="3 4">
    <name type="scientific">Psychromarinibacter halotolerans</name>
    <dbReference type="NCBI Taxonomy" id="1775175"/>
    <lineage>
        <taxon>Bacteria</taxon>
        <taxon>Pseudomonadati</taxon>
        <taxon>Pseudomonadota</taxon>
        <taxon>Alphaproteobacteria</taxon>
        <taxon>Rhodobacterales</taxon>
        <taxon>Paracoccaceae</taxon>
        <taxon>Psychromarinibacter</taxon>
    </lineage>
</organism>
<evidence type="ECO:0000256" key="1">
    <source>
        <dbReference type="ARBA" id="ARBA00009460"/>
    </source>
</evidence>
<comment type="caution">
    <text evidence="3">The sequence shown here is derived from an EMBL/GenBank/DDBJ whole genome shotgun (WGS) entry which is preliminary data.</text>
</comment>
<proteinExistence type="inferred from homology"/>
<dbReference type="GO" id="GO:0016301">
    <property type="term" value="F:kinase activity"/>
    <property type="evidence" value="ECO:0007669"/>
    <property type="project" value="UniProtKB-KW"/>
</dbReference>